<feature type="domain" description="CsbD-like" evidence="2">
    <location>
        <begin position="28"/>
        <end position="79"/>
    </location>
</feature>
<dbReference type="AlphaFoldDB" id="Q07JQ5"/>
<reference evidence="3" key="1">
    <citation type="submission" date="2006-09" db="EMBL/GenBank/DDBJ databases">
        <title>Complete sequence of Rhodopseudomonas palustris BisA53.</title>
        <authorList>
            <consortium name="US DOE Joint Genome Institute"/>
            <person name="Copeland A."/>
            <person name="Lucas S."/>
            <person name="Lapidus A."/>
            <person name="Barry K."/>
            <person name="Detter J.C."/>
            <person name="Glavina del Rio T."/>
            <person name="Hammon N."/>
            <person name="Israni S."/>
            <person name="Dalin E."/>
            <person name="Tice H."/>
            <person name="Pitluck S."/>
            <person name="Chain P."/>
            <person name="Malfatti S."/>
            <person name="Shin M."/>
            <person name="Vergez L."/>
            <person name="Schmutz J."/>
            <person name="Larimer F."/>
            <person name="Land M."/>
            <person name="Hauser L."/>
            <person name="Pelletier D.A."/>
            <person name="Kyrpides N."/>
            <person name="Kim E."/>
            <person name="Harwood C.S."/>
            <person name="Oda Y."/>
            <person name="Richardson P."/>
        </authorList>
    </citation>
    <scope>NUCLEOTIDE SEQUENCE [LARGE SCALE GENOMIC DNA]</scope>
    <source>
        <strain evidence="3">BisA53</strain>
    </source>
</reference>
<dbReference type="InterPro" id="IPR008462">
    <property type="entry name" value="CsbD"/>
</dbReference>
<protein>
    <submittedName>
        <fullName evidence="3">CsbD family protein</fullName>
    </submittedName>
</protein>
<gene>
    <name evidence="3" type="ordered locus">RPE_3903</name>
</gene>
<dbReference type="SUPFAM" id="SSF69047">
    <property type="entry name" value="Hypothetical protein YjbJ"/>
    <property type="match status" value="1"/>
</dbReference>
<sequence length="91" mass="10211">MASTGDGSLTHTRPEISTPALRVALNWDEVAGRWKQFTGKAQQRWGKLTDDDLAVATGRRDELIGKIQERYGISKDEANRQVDSWIKSLDP</sequence>
<dbReference type="Pfam" id="PF05532">
    <property type="entry name" value="CsbD"/>
    <property type="match status" value="1"/>
</dbReference>
<dbReference type="EMBL" id="CP000463">
    <property type="protein sequence ID" value="ABJ07829.1"/>
    <property type="molecule type" value="Genomic_DNA"/>
</dbReference>
<dbReference type="HOGENOM" id="CLU_135567_4_1_5"/>
<organism evidence="3">
    <name type="scientific">Rhodopseudomonas palustris (strain BisA53)</name>
    <dbReference type="NCBI Taxonomy" id="316055"/>
    <lineage>
        <taxon>Bacteria</taxon>
        <taxon>Pseudomonadati</taxon>
        <taxon>Pseudomonadota</taxon>
        <taxon>Alphaproteobacteria</taxon>
        <taxon>Hyphomicrobiales</taxon>
        <taxon>Nitrobacteraceae</taxon>
        <taxon>Rhodopseudomonas</taxon>
    </lineage>
</organism>
<dbReference type="OrthoDB" id="9796058at2"/>
<dbReference type="InterPro" id="IPR050423">
    <property type="entry name" value="UPF0337_stress_rsp"/>
</dbReference>
<dbReference type="STRING" id="316055.RPE_3903"/>
<dbReference type="PANTHER" id="PTHR34977:SF1">
    <property type="entry name" value="UPF0337 PROTEIN YJBJ"/>
    <property type="match status" value="1"/>
</dbReference>
<dbReference type="Gene3D" id="1.10.1470.10">
    <property type="entry name" value="YjbJ"/>
    <property type="match status" value="1"/>
</dbReference>
<evidence type="ECO:0000259" key="2">
    <source>
        <dbReference type="Pfam" id="PF05532"/>
    </source>
</evidence>
<accession>Q07JQ5</accession>
<dbReference type="PANTHER" id="PTHR34977">
    <property type="entry name" value="UPF0337 PROTEIN YJBJ"/>
    <property type="match status" value="1"/>
</dbReference>
<evidence type="ECO:0000256" key="1">
    <source>
        <dbReference type="ARBA" id="ARBA00009129"/>
    </source>
</evidence>
<name>Q07JQ5_RHOP5</name>
<comment type="similarity">
    <text evidence="1">Belongs to the UPF0337 (CsbD) family.</text>
</comment>
<dbReference type="InterPro" id="IPR036629">
    <property type="entry name" value="YjbJ_sf"/>
</dbReference>
<evidence type="ECO:0000313" key="3">
    <source>
        <dbReference type="EMBL" id="ABJ07829.1"/>
    </source>
</evidence>
<dbReference type="eggNOG" id="COG3237">
    <property type="taxonomic scope" value="Bacteria"/>
</dbReference>
<dbReference type="KEGG" id="rpe:RPE_3903"/>
<proteinExistence type="inferred from homology"/>